<accession>A0A0G0TV78</accession>
<reference evidence="1 2" key="1">
    <citation type="journal article" date="2015" name="Nature">
        <title>rRNA introns, odd ribosomes, and small enigmatic genomes across a large radiation of phyla.</title>
        <authorList>
            <person name="Brown C.T."/>
            <person name="Hug L.A."/>
            <person name="Thomas B.C."/>
            <person name="Sharon I."/>
            <person name="Castelle C.J."/>
            <person name="Singh A."/>
            <person name="Wilkins M.J."/>
            <person name="Williams K.H."/>
            <person name="Banfield J.F."/>
        </authorList>
    </citation>
    <scope>NUCLEOTIDE SEQUENCE [LARGE SCALE GENOMIC DNA]</scope>
</reference>
<organism evidence="1 2">
    <name type="scientific">Candidatus Daviesbacteria bacterium GW2011_GWC2_40_12</name>
    <dbReference type="NCBI Taxonomy" id="1618431"/>
    <lineage>
        <taxon>Bacteria</taxon>
        <taxon>Candidatus Daviesiibacteriota</taxon>
    </lineage>
</organism>
<sequence length="462" mass="52080">MVETNGSKTVSLTNLQNFWREKLPAETEEKGTITPVGIILYAGKNKMVMIGSRTDGEFKQALACSYRDTPEGFDPNQVFDGKSRVLDLSNYEQLQVEQVSFAAVHMATFRSIRSLPSVNIRIPTINTLNSNKGIVNVDELEVLRFFAGETDGGIAVFSGANLPEDNALVLGRNTNGGKCGIALFMYPDINPVTALDIFDSVTGLYSFVKELNKELSASRIPLQIQSLAAYDRGLKNGIFNFEGVDVREEIFRTQIIANARLHAASLKSHQSQYMEFLHTHLPDLGTQNLARRFRTFLMKDYKNLQALADESIDRLILGGQVQDKPLIQPISEADRKEKNKNFFLNLKTSAARDIWQKVGTAYDNNDPYYGSNRWNFLIELINFVANITTSDEIDDAIVSLEKLEKSKFNHIYLNYELDMKDPINRIKESYGHGHKVEELFQFLMAEVLEKKKTKAPQIAPTS</sequence>
<proteinExistence type="predicted"/>
<dbReference type="AlphaFoldDB" id="A0A0G0TV78"/>
<evidence type="ECO:0000313" key="2">
    <source>
        <dbReference type="Proteomes" id="UP000034881"/>
    </source>
</evidence>
<protein>
    <submittedName>
        <fullName evidence="1">Uncharacterized protein</fullName>
    </submittedName>
</protein>
<name>A0A0G0TV78_9BACT</name>
<dbReference type="EMBL" id="LBYB01000006">
    <property type="protein sequence ID" value="KKR41812.1"/>
    <property type="molecule type" value="Genomic_DNA"/>
</dbReference>
<comment type="caution">
    <text evidence="1">The sequence shown here is derived from an EMBL/GenBank/DDBJ whole genome shotgun (WGS) entry which is preliminary data.</text>
</comment>
<gene>
    <name evidence="1" type="ORF">UT77_C0006G0044</name>
</gene>
<evidence type="ECO:0000313" key="1">
    <source>
        <dbReference type="EMBL" id="KKR41812.1"/>
    </source>
</evidence>
<dbReference type="Proteomes" id="UP000034881">
    <property type="component" value="Unassembled WGS sequence"/>
</dbReference>